<proteinExistence type="inferred from homology"/>
<dbReference type="GO" id="GO:0016787">
    <property type="term" value="F:hydrolase activity"/>
    <property type="evidence" value="ECO:0007669"/>
    <property type="project" value="UniProtKB-KW"/>
</dbReference>
<dbReference type="Gene3D" id="3.60.21.10">
    <property type="match status" value="1"/>
</dbReference>
<dbReference type="Pfam" id="PF00149">
    <property type="entry name" value="Metallophos"/>
    <property type="match status" value="1"/>
</dbReference>
<evidence type="ECO:0000256" key="2">
    <source>
        <dbReference type="ARBA" id="ARBA00022729"/>
    </source>
</evidence>
<dbReference type="PANTHER" id="PTHR11575:SF48">
    <property type="entry name" value="5'-NUCLEOTIDASE"/>
    <property type="match status" value="1"/>
</dbReference>
<evidence type="ECO:0000256" key="3">
    <source>
        <dbReference type="RuleBase" id="RU362119"/>
    </source>
</evidence>
<evidence type="ECO:0000259" key="5">
    <source>
        <dbReference type="Pfam" id="PF02872"/>
    </source>
</evidence>
<dbReference type="GO" id="GO:0000166">
    <property type="term" value="F:nucleotide binding"/>
    <property type="evidence" value="ECO:0007669"/>
    <property type="project" value="UniProtKB-KW"/>
</dbReference>
<comment type="similarity">
    <text evidence="1 3">Belongs to the 5'-nucleotidase family.</text>
</comment>
<keyword evidence="7" id="KW-1185">Reference proteome</keyword>
<evidence type="ECO:0000259" key="4">
    <source>
        <dbReference type="Pfam" id="PF00149"/>
    </source>
</evidence>
<dbReference type="EMBL" id="KZ302039">
    <property type="protein sequence ID" value="PFH49098.1"/>
    <property type="molecule type" value="Genomic_DNA"/>
</dbReference>
<feature type="domain" description="Calcineurin-like phosphoesterase" evidence="4">
    <location>
        <begin position="5"/>
        <end position="236"/>
    </location>
</feature>
<dbReference type="STRING" id="703135.A0A2A9NG93"/>
<dbReference type="PRINTS" id="PR01607">
    <property type="entry name" value="APYRASEFAMLY"/>
</dbReference>
<dbReference type="OrthoDB" id="10252235at2759"/>
<dbReference type="Proteomes" id="UP000242287">
    <property type="component" value="Unassembled WGS sequence"/>
</dbReference>
<dbReference type="AlphaFoldDB" id="A0A2A9NG93"/>
<dbReference type="SUPFAM" id="SSF56300">
    <property type="entry name" value="Metallo-dependent phosphatases"/>
    <property type="match status" value="1"/>
</dbReference>
<gene>
    <name evidence="6" type="ORF">AMATHDRAFT_148390</name>
</gene>
<evidence type="ECO:0008006" key="8">
    <source>
        <dbReference type="Google" id="ProtNLM"/>
    </source>
</evidence>
<dbReference type="InterPro" id="IPR008334">
    <property type="entry name" value="5'-Nucleotdase_C"/>
</dbReference>
<dbReference type="Pfam" id="PF02872">
    <property type="entry name" value="5_nucleotid_C"/>
    <property type="match status" value="1"/>
</dbReference>
<feature type="domain" description="5'-Nucleotidase C-terminal" evidence="5">
    <location>
        <begin position="344"/>
        <end position="526"/>
    </location>
</feature>
<dbReference type="Gene3D" id="3.90.780.10">
    <property type="entry name" value="5'-Nucleotidase, C-terminal domain"/>
    <property type="match status" value="1"/>
</dbReference>
<name>A0A2A9NG93_9AGAR</name>
<keyword evidence="3" id="KW-0378">Hydrolase</keyword>
<keyword evidence="2" id="KW-0732">Signal</keyword>
<evidence type="ECO:0000313" key="6">
    <source>
        <dbReference type="EMBL" id="PFH49098.1"/>
    </source>
</evidence>
<dbReference type="InterPro" id="IPR029052">
    <property type="entry name" value="Metallo-depent_PP-like"/>
</dbReference>
<dbReference type="InterPro" id="IPR004843">
    <property type="entry name" value="Calcineurin-like_PHP"/>
</dbReference>
<organism evidence="6 7">
    <name type="scientific">Amanita thiersii Skay4041</name>
    <dbReference type="NCBI Taxonomy" id="703135"/>
    <lineage>
        <taxon>Eukaryota</taxon>
        <taxon>Fungi</taxon>
        <taxon>Dikarya</taxon>
        <taxon>Basidiomycota</taxon>
        <taxon>Agaricomycotina</taxon>
        <taxon>Agaricomycetes</taxon>
        <taxon>Agaricomycetidae</taxon>
        <taxon>Agaricales</taxon>
        <taxon>Pluteineae</taxon>
        <taxon>Amanitaceae</taxon>
        <taxon>Amanita</taxon>
    </lineage>
</organism>
<dbReference type="GO" id="GO:0009166">
    <property type="term" value="P:nucleotide catabolic process"/>
    <property type="evidence" value="ECO:0007669"/>
    <property type="project" value="InterPro"/>
</dbReference>
<evidence type="ECO:0000313" key="7">
    <source>
        <dbReference type="Proteomes" id="UP000242287"/>
    </source>
</evidence>
<evidence type="ECO:0000256" key="1">
    <source>
        <dbReference type="ARBA" id="ARBA00006654"/>
    </source>
</evidence>
<reference evidence="6 7" key="1">
    <citation type="submission" date="2014-02" db="EMBL/GenBank/DDBJ databases">
        <title>Transposable element dynamics among asymbiotic and ectomycorrhizal Amanita fungi.</title>
        <authorList>
            <consortium name="DOE Joint Genome Institute"/>
            <person name="Hess J."/>
            <person name="Skrede I."/>
            <person name="Wolfe B."/>
            <person name="LaButti K."/>
            <person name="Ohm R.A."/>
            <person name="Grigoriev I.V."/>
            <person name="Pringle A."/>
        </authorList>
    </citation>
    <scope>NUCLEOTIDE SEQUENCE [LARGE SCALE GENOMIC DNA]</scope>
    <source>
        <strain evidence="6 7">SKay4041</strain>
    </source>
</reference>
<dbReference type="SUPFAM" id="SSF55816">
    <property type="entry name" value="5'-nucleotidase (syn. UDP-sugar hydrolase), C-terminal domain"/>
    <property type="match status" value="1"/>
</dbReference>
<sequence length="668" mass="74610">MSTLKVLHWNDVYKVGPQKADSGTVDVTQFSALVDDIRAGWATLPDGSKDGILVFSGDLFSPSVESTVTRGSHMVPIMNELAPDVALTGNHDFDFGRYPHLTTLVKSCTFPWILSNIIDTNTSRVPEFLREFQILERAGIRIGIIGLVEEEWITTVSSWPPNFVHKSMTETGMDLSRRLRDPEGEYKCDVIIALTHSRYDIQLAEELLVFSPSYQKDHPIANEHGVDLILGGHDHLYFVSKGATHWEGYDLSKTPNGAEKDVGEILVIKSGYDFRDLSEMEISFEDTPAGSVRKKVISSISGKHLRTEPGYRSSDTMKRLVDTLLSSVSSTLKAPVCKVTVPLDLRSQHIRMQESAGANWFADVMRHAYDDALCMKGGGGADAVFICAGTLRGDSVYGPGKMTLGNILEILPFEDPVVVLELDGATIWDALENSLMMWPAQEGRFPVISGMRVTWDSRRQPGERVLGVWLVAEPEETEDGSVSGEAEQQQPLVDIEPIKREKGGRMYRIVTRDYMAEGHDGYEALKGQTYLIDHEGGSLMSLLVRKYLLGSQFINKMSRISNGHHHLLGAHAQKAISREKAKIQKLERIVRDIFQHWKGLIHRQRSKGHFMTQYNVCVSEHMSGVDPFDGEKARRGQGLSFMREDEEDDSLLVVTPLVDGRLVDEARL</sequence>
<protein>
    <recommendedName>
        <fullName evidence="8">5'-Nucleotidase C-terminal domain-containing protein</fullName>
    </recommendedName>
</protein>
<keyword evidence="3" id="KW-0547">Nucleotide-binding</keyword>
<accession>A0A2A9NG93</accession>
<dbReference type="PANTHER" id="PTHR11575">
    <property type="entry name" value="5'-NUCLEOTIDASE-RELATED"/>
    <property type="match status" value="1"/>
</dbReference>
<dbReference type="InterPro" id="IPR036907">
    <property type="entry name" value="5'-Nucleotdase_C_sf"/>
</dbReference>
<dbReference type="InterPro" id="IPR006179">
    <property type="entry name" value="5_nucleotidase/apyrase"/>
</dbReference>